<proteinExistence type="predicted"/>
<sequence>MNMRHNKIQDLLSDVHRSAQTGEAVGIGKAAFKTTLNLLSTTFFSMDLTDPNSNIVRGQRHRVEHHGRGWKTELGRLFSFAEGRRRRMTIYLQKIIHGLVRPCHQPEAATERENRFYRGEWYLRYSYQGDGQ</sequence>
<dbReference type="Proteomes" id="UP001187192">
    <property type="component" value="Unassembled WGS sequence"/>
</dbReference>
<keyword evidence="2" id="KW-1185">Reference proteome</keyword>
<name>A0AA88A6Y0_FICCA</name>
<reference evidence="1" key="1">
    <citation type="submission" date="2023-07" db="EMBL/GenBank/DDBJ databases">
        <title>draft genome sequence of fig (Ficus carica).</title>
        <authorList>
            <person name="Takahashi T."/>
            <person name="Nishimura K."/>
        </authorList>
    </citation>
    <scope>NUCLEOTIDE SEQUENCE</scope>
</reference>
<evidence type="ECO:0000313" key="2">
    <source>
        <dbReference type="Proteomes" id="UP001187192"/>
    </source>
</evidence>
<accession>A0AA88A6Y0</accession>
<evidence type="ECO:0000313" key="1">
    <source>
        <dbReference type="EMBL" id="GMN49203.1"/>
    </source>
</evidence>
<comment type="caution">
    <text evidence="1">The sequence shown here is derived from an EMBL/GenBank/DDBJ whole genome shotgun (WGS) entry which is preliminary data.</text>
</comment>
<dbReference type="AlphaFoldDB" id="A0AA88A6Y0"/>
<dbReference type="EMBL" id="BTGU01000030">
    <property type="protein sequence ID" value="GMN49203.1"/>
    <property type="molecule type" value="Genomic_DNA"/>
</dbReference>
<gene>
    <name evidence="1" type="ORF">TIFTF001_018372</name>
</gene>
<organism evidence="1 2">
    <name type="scientific">Ficus carica</name>
    <name type="common">Common fig</name>
    <dbReference type="NCBI Taxonomy" id="3494"/>
    <lineage>
        <taxon>Eukaryota</taxon>
        <taxon>Viridiplantae</taxon>
        <taxon>Streptophyta</taxon>
        <taxon>Embryophyta</taxon>
        <taxon>Tracheophyta</taxon>
        <taxon>Spermatophyta</taxon>
        <taxon>Magnoliopsida</taxon>
        <taxon>eudicotyledons</taxon>
        <taxon>Gunneridae</taxon>
        <taxon>Pentapetalae</taxon>
        <taxon>rosids</taxon>
        <taxon>fabids</taxon>
        <taxon>Rosales</taxon>
        <taxon>Moraceae</taxon>
        <taxon>Ficeae</taxon>
        <taxon>Ficus</taxon>
    </lineage>
</organism>
<protein>
    <submittedName>
        <fullName evidence="1">Uncharacterized protein</fullName>
    </submittedName>
</protein>